<feature type="compositionally biased region" description="Low complexity" evidence="5">
    <location>
        <begin position="520"/>
        <end position="534"/>
    </location>
</feature>
<evidence type="ECO:0000256" key="5">
    <source>
        <dbReference type="SAM" id="MobiDB-lite"/>
    </source>
</evidence>
<dbReference type="Proteomes" id="UP000295601">
    <property type="component" value="Unassembled WGS sequence"/>
</dbReference>
<reference evidence="7 8" key="1">
    <citation type="submission" date="2019-03" db="EMBL/GenBank/DDBJ databases">
        <title>Genomic analyses of the natural microbiome of Caenorhabditis elegans.</title>
        <authorList>
            <person name="Samuel B."/>
        </authorList>
    </citation>
    <scope>NUCLEOTIDE SEQUENCE [LARGE SCALE GENOMIC DNA]</scope>
    <source>
        <strain evidence="7 8">JUb18</strain>
    </source>
</reference>
<dbReference type="InterPro" id="IPR003593">
    <property type="entry name" value="AAA+_ATPase"/>
</dbReference>
<feature type="domain" description="ABC transporter" evidence="6">
    <location>
        <begin position="270"/>
        <end position="513"/>
    </location>
</feature>
<accession>A0A4R6RYH2</accession>
<evidence type="ECO:0000313" key="8">
    <source>
        <dbReference type="Proteomes" id="UP000295601"/>
    </source>
</evidence>
<evidence type="ECO:0000256" key="4">
    <source>
        <dbReference type="ARBA" id="ARBA00022840"/>
    </source>
</evidence>
<dbReference type="EMBL" id="SNYA01000005">
    <property type="protein sequence ID" value="TDP91395.1"/>
    <property type="molecule type" value="Genomic_DNA"/>
</dbReference>
<dbReference type="GO" id="GO:0016887">
    <property type="term" value="F:ATP hydrolysis activity"/>
    <property type="evidence" value="ECO:0007669"/>
    <property type="project" value="InterPro"/>
</dbReference>
<comment type="caution">
    <text evidence="7">The sequence shown here is derived from an EMBL/GenBank/DDBJ whole genome shotgun (WGS) entry which is preliminary data.</text>
</comment>
<name>A0A4R6RYH2_9MICO</name>
<dbReference type="PROSITE" id="PS50893">
    <property type="entry name" value="ABC_TRANSPORTER_2"/>
    <property type="match status" value="2"/>
</dbReference>
<dbReference type="RefSeq" id="WP_133616900.1">
    <property type="nucleotide sequence ID" value="NZ_SNYA01000005.1"/>
</dbReference>
<dbReference type="InterPro" id="IPR017871">
    <property type="entry name" value="ABC_transporter-like_CS"/>
</dbReference>
<dbReference type="InterPro" id="IPR027417">
    <property type="entry name" value="P-loop_NTPase"/>
</dbReference>
<dbReference type="PANTHER" id="PTHR43790:SF9">
    <property type="entry name" value="GALACTOFURANOSE TRANSPORTER ATP-BINDING PROTEIN YTFR"/>
    <property type="match status" value="1"/>
</dbReference>
<feature type="domain" description="ABC transporter" evidence="6">
    <location>
        <begin position="17"/>
        <end position="252"/>
    </location>
</feature>
<proteinExistence type="predicted"/>
<organism evidence="7 8">
    <name type="scientific">Leucobacter luti</name>
    <dbReference type="NCBI Taxonomy" id="340320"/>
    <lineage>
        <taxon>Bacteria</taxon>
        <taxon>Bacillati</taxon>
        <taxon>Actinomycetota</taxon>
        <taxon>Actinomycetes</taxon>
        <taxon>Micrococcales</taxon>
        <taxon>Microbacteriaceae</taxon>
        <taxon>Leucobacter</taxon>
    </lineage>
</organism>
<dbReference type="InterPro" id="IPR003439">
    <property type="entry name" value="ABC_transporter-like_ATP-bd"/>
</dbReference>
<dbReference type="OrthoDB" id="39350at2"/>
<dbReference type="CDD" id="cd03215">
    <property type="entry name" value="ABC_Carb_Monos_II"/>
    <property type="match status" value="1"/>
</dbReference>
<dbReference type="GO" id="GO:0005524">
    <property type="term" value="F:ATP binding"/>
    <property type="evidence" value="ECO:0007669"/>
    <property type="project" value="UniProtKB-KW"/>
</dbReference>
<evidence type="ECO:0000259" key="6">
    <source>
        <dbReference type="PROSITE" id="PS50893"/>
    </source>
</evidence>
<dbReference type="CDD" id="cd03216">
    <property type="entry name" value="ABC_Carb_Monos_I"/>
    <property type="match status" value="1"/>
</dbReference>
<feature type="region of interest" description="Disordered" evidence="5">
    <location>
        <begin position="514"/>
        <end position="534"/>
    </location>
</feature>
<dbReference type="SUPFAM" id="SSF52540">
    <property type="entry name" value="P-loop containing nucleoside triphosphate hydrolases"/>
    <property type="match status" value="2"/>
</dbReference>
<keyword evidence="1" id="KW-0813">Transport</keyword>
<evidence type="ECO:0000256" key="3">
    <source>
        <dbReference type="ARBA" id="ARBA00022741"/>
    </source>
</evidence>
<dbReference type="PROSITE" id="PS00211">
    <property type="entry name" value="ABC_TRANSPORTER_1"/>
    <property type="match status" value="1"/>
</dbReference>
<dbReference type="Gene3D" id="3.40.50.300">
    <property type="entry name" value="P-loop containing nucleotide triphosphate hydrolases"/>
    <property type="match status" value="2"/>
</dbReference>
<gene>
    <name evidence="7" type="ORF">EDF62_2010</name>
</gene>
<protein>
    <submittedName>
        <fullName evidence="7">Nucleoside ABC transporter ATP-binding protein</fullName>
    </submittedName>
</protein>
<evidence type="ECO:0000256" key="1">
    <source>
        <dbReference type="ARBA" id="ARBA00022448"/>
    </source>
</evidence>
<keyword evidence="4 7" id="KW-0067">ATP-binding</keyword>
<keyword evidence="3" id="KW-0547">Nucleotide-binding</keyword>
<dbReference type="SMART" id="SM00382">
    <property type="entry name" value="AAA"/>
    <property type="match status" value="1"/>
</dbReference>
<dbReference type="AlphaFoldDB" id="A0A4R6RYH2"/>
<dbReference type="Pfam" id="PF00005">
    <property type="entry name" value="ABC_tran"/>
    <property type="match status" value="2"/>
</dbReference>
<evidence type="ECO:0000256" key="2">
    <source>
        <dbReference type="ARBA" id="ARBA00022737"/>
    </source>
</evidence>
<keyword evidence="2" id="KW-0677">Repeat</keyword>
<dbReference type="InterPro" id="IPR050107">
    <property type="entry name" value="ABC_carbohydrate_import_ATPase"/>
</dbReference>
<evidence type="ECO:0000313" key="7">
    <source>
        <dbReference type="EMBL" id="TDP91395.1"/>
    </source>
</evidence>
<sequence>MNQLAAAAGEFPSPPRIEARRIARSFGPVRANRDVSLTAHRGTVLAVIGENGAGKSTLMKMLYGLDRPDSGEILVDGVPVSFGSPRDAIRHGIGLVQQELAIVPELTLLENLVLGHEPLRAGSIDWAAARREAEVLADAVGAEIDWDLLAAHTPIAIQQQVEILRLIGRGADLLILDEPTAVLAPAQAIQLLDLLRRLADDGKTVIFISHKLGEVMRAADAITVLRSGVTEPPIQRADASVELLASLIMGGDEQLPQEQSRAGVPGEVVLECRGLSARDDRGVARLEDVDLTVRAGEILGIAAVSGNGQDELAEALIGLRRIEHGSIVLRGTELTKPSVRARREAGFGYVSADRKHEGLALELSIAENSVATPGLSRLAKFGWLVPARVRQAVSDVLTAGAVRYGSEKDAIASLSGGNQQRVVIARELRERPSVLIASQPTRGVDIRGIGFIHEQLRAARDAGSAVVLFSEELDEIQALADRVLVLHQGRVAGELGRNADRVALGKLMLGTADAAAHPQSSSEASASESTGEVR</sequence>
<keyword evidence="8" id="KW-1185">Reference proteome</keyword>
<dbReference type="PANTHER" id="PTHR43790">
    <property type="entry name" value="CARBOHYDRATE TRANSPORT ATP-BINDING PROTEIN MG119-RELATED"/>
    <property type="match status" value="1"/>
</dbReference>